<sequence>MPNRGPPLELYETPNEGGTDLVTGQGYGEVNPLCGGFPNIPLMGTQGAINYNPELTLRQARYLMVLPPSEEAVTPFIIHNLWIQEGEHLRRIRHAWKNIVKKGSKWGLRSCGASSSYKSWLQHRTKYTFLTFSDPRFKVVAELQRLLWDPESVQPNKNFEPKEGTCPKGPGRDPTGRTADLATTKRRNTTYTMIVNRTGLARPHTN</sequence>
<dbReference type="Pfam" id="PF24924">
    <property type="entry name" value="DUF7745"/>
    <property type="match status" value="1"/>
</dbReference>
<keyword evidence="4" id="KW-1185">Reference proteome</keyword>
<name>A0A371FT73_MUCPR</name>
<dbReference type="PANTHER" id="PTHR48154">
    <property type="entry name" value="PROTEIN, PUTATIVE-RELATED"/>
    <property type="match status" value="1"/>
</dbReference>
<proteinExistence type="predicted"/>
<dbReference type="AlphaFoldDB" id="A0A371FT73"/>
<feature type="domain" description="DUF7745" evidence="2">
    <location>
        <begin position="32"/>
        <end position="125"/>
    </location>
</feature>
<protein>
    <recommendedName>
        <fullName evidence="2">DUF7745 domain-containing protein</fullName>
    </recommendedName>
</protein>
<accession>A0A371FT73</accession>
<feature type="region of interest" description="Disordered" evidence="1">
    <location>
        <begin position="154"/>
        <end position="179"/>
    </location>
</feature>
<dbReference type="EMBL" id="QJKJ01007903">
    <property type="protein sequence ID" value="RDX81524.1"/>
    <property type="molecule type" value="Genomic_DNA"/>
</dbReference>
<dbReference type="InterPro" id="IPR056647">
    <property type="entry name" value="DUF7745"/>
</dbReference>
<feature type="non-terminal residue" evidence="3">
    <location>
        <position position="1"/>
    </location>
</feature>
<reference evidence="3" key="1">
    <citation type="submission" date="2018-05" db="EMBL/GenBank/DDBJ databases">
        <title>Draft genome of Mucuna pruriens seed.</title>
        <authorList>
            <person name="Nnadi N.E."/>
            <person name="Vos R."/>
            <person name="Hasami M.H."/>
            <person name="Devisetty U.K."/>
            <person name="Aguiy J.C."/>
        </authorList>
    </citation>
    <scope>NUCLEOTIDE SEQUENCE [LARGE SCALE GENOMIC DNA]</scope>
    <source>
        <strain evidence="3">JCA_2017</strain>
    </source>
</reference>
<dbReference type="PANTHER" id="PTHR48154:SF1">
    <property type="entry name" value="PROTEIN, PUTATIVE-RELATED"/>
    <property type="match status" value="1"/>
</dbReference>
<dbReference type="Proteomes" id="UP000257109">
    <property type="component" value="Unassembled WGS sequence"/>
</dbReference>
<gene>
    <name evidence="3" type="ORF">CR513_37773</name>
</gene>
<comment type="caution">
    <text evidence="3">The sequence shown here is derived from an EMBL/GenBank/DDBJ whole genome shotgun (WGS) entry which is preliminary data.</text>
</comment>
<evidence type="ECO:0000313" key="3">
    <source>
        <dbReference type="EMBL" id="RDX81524.1"/>
    </source>
</evidence>
<organism evidence="3 4">
    <name type="scientific">Mucuna pruriens</name>
    <name type="common">Velvet bean</name>
    <name type="synonym">Dolichos pruriens</name>
    <dbReference type="NCBI Taxonomy" id="157652"/>
    <lineage>
        <taxon>Eukaryota</taxon>
        <taxon>Viridiplantae</taxon>
        <taxon>Streptophyta</taxon>
        <taxon>Embryophyta</taxon>
        <taxon>Tracheophyta</taxon>
        <taxon>Spermatophyta</taxon>
        <taxon>Magnoliopsida</taxon>
        <taxon>eudicotyledons</taxon>
        <taxon>Gunneridae</taxon>
        <taxon>Pentapetalae</taxon>
        <taxon>rosids</taxon>
        <taxon>fabids</taxon>
        <taxon>Fabales</taxon>
        <taxon>Fabaceae</taxon>
        <taxon>Papilionoideae</taxon>
        <taxon>50 kb inversion clade</taxon>
        <taxon>NPAAA clade</taxon>
        <taxon>indigoferoid/millettioid clade</taxon>
        <taxon>Phaseoleae</taxon>
        <taxon>Mucuna</taxon>
    </lineage>
</organism>
<dbReference type="OrthoDB" id="999756at2759"/>
<evidence type="ECO:0000313" key="4">
    <source>
        <dbReference type="Proteomes" id="UP000257109"/>
    </source>
</evidence>
<feature type="compositionally biased region" description="Basic and acidic residues" evidence="1">
    <location>
        <begin position="159"/>
        <end position="175"/>
    </location>
</feature>
<evidence type="ECO:0000256" key="1">
    <source>
        <dbReference type="SAM" id="MobiDB-lite"/>
    </source>
</evidence>
<evidence type="ECO:0000259" key="2">
    <source>
        <dbReference type="Pfam" id="PF24924"/>
    </source>
</evidence>